<keyword evidence="4 7" id="KW-0479">Metal-binding</keyword>
<dbReference type="InterPro" id="IPR036396">
    <property type="entry name" value="Cyt_P450_sf"/>
</dbReference>
<keyword evidence="3 7" id="KW-0349">Heme</keyword>
<dbReference type="PANTHER" id="PTHR24304">
    <property type="entry name" value="CYTOCHROME P450 FAMILY 7"/>
    <property type="match status" value="1"/>
</dbReference>
<evidence type="ECO:0000256" key="6">
    <source>
        <dbReference type="ARBA" id="ARBA00023033"/>
    </source>
</evidence>
<evidence type="ECO:0000256" key="1">
    <source>
        <dbReference type="ARBA" id="ARBA00001971"/>
    </source>
</evidence>
<comment type="cofactor">
    <cofactor evidence="1">
        <name>heme</name>
        <dbReference type="ChEBI" id="CHEBI:30413"/>
    </cofactor>
</comment>
<evidence type="ECO:0000256" key="4">
    <source>
        <dbReference type="ARBA" id="ARBA00022723"/>
    </source>
</evidence>
<dbReference type="PRINTS" id="PR00385">
    <property type="entry name" value="P450"/>
</dbReference>
<evidence type="ECO:0000256" key="7">
    <source>
        <dbReference type="RuleBase" id="RU000461"/>
    </source>
</evidence>
<organism evidence="9 10">
    <name type="scientific">Diaporthe vaccinii</name>
    <dbReference type="NCBI Taxonomy" id="105482"/>
    <lineage>
        <taxon>Eukaryota</taxon>
        <taxon>Fungi</taxon>
        <taxon>Dikarya</taxon>
        <taxon>Ascomycota</taxon>
        <taxon>Pezizomycotina</taxon>
        <taxon>Sordariomycetes</taxon>
        <taxon>Sordariomycetidae</taxon>
        <taxon>Diaporthales</taxon>
        <taxon>Diaporthaceae</taxon>
        <taxon>Diaporthe</taxon>
        <taxon>Diaporthe eres species complex</taxon>
    </lineage>
</organism>
<dbReference type="Pfam" id="PF00067">
    <property type="entry name" value="p450"/>
    <property type="match status" value="1"/>
</dbReference>
<dbReference type="PROSITE" id="PS00086">
    <property type="entry name" value="CYTOCHROME_P450"/>
    <property type="match status" value="1"/>
</dbReference>
<dbReference type="InterPro" id="IPR050529">
    <property type="entry name" value="CYP450_sterol_14alpha_dmase"/>
</dbReference>
<sequence>MAESFEVNWSSTMGSKILALNFPGTAPLRTASWSWLAVYGLLLVIAIHVLRQQLPRKKSEPPVIFHWIPFVGNAISYGTDPCKFYKQCRKQHGDIFTFILFGKKMTVYLGLEGNEFILNGKLENLNAEEVYSPLTTPVFGRDIIYDCPNAKLMEQKKFVKFGLTQHALETYVPLIENEVNGFLKASPAFKGRSGTFDVPSAMAETTIFTASRTLQGADVRKKLSGEFAELYNELDLGFRPINFILPWAPLPHNKRRDAARIQMEAVYKDIINERRRSGQSVEDKEADMMWHLMSCSYKNGQPVPDEEIAGMMITLLMAGQHSSSSSSSWIMLRLASRPDIVEELYQEQVRNLGYDGTQPFQYSDIDKLPLLQNVIKETLRVHGSIHSIMRKVMKPLPIPKTEYVITPDHVMVASPIVTHLSDEFFPKAGDWNPRRWESRVEEAADEGTVDYGYGEVSKGVKSPYLPFGVGRHRCIGEKFAYINLCTIIGTLVRNFKFNTLDGKSHVPPTDYASLFSRPEAPAVIRWERRLP</sequence>
<reference evidence="9 10" key="1">
    <citation type="submission" date="2024-03" db="EMBL/GenBank/DDBJ databases">
        <title>A high-quality draft genome sequence of Diaporthe vaccinii, a causative agent of upright dieback and viscid rot disease in cranberry plants.</title>
        <authorList>
            <person name="Sarrasin M."/>
            <person name="Lang B.F."/>
            <person name="Burger G."/>
        </authorList>
    </citation>
    <scope>NUCLEOTIDE SEQUENCE [LARGE SCALE GENOMIC DNA]</scope>
    <source>
        <strain evidence="9 10">IS7</strain>
    </source>
</reference>
<dbReference type="EMBL" id="JBAWTH010000239">
    <property type="protein sequence ID" value="KAL2272423.1"/>
    <property type="molecule type" value="Genomic_DNA"/>
</dbReference>
<dbReference type="Proteomes" id="UP001600888">
    <property type="component" value="Unassembled WGS sequence"/>
</dbReference>
<feature type="transmembrane region" description="Helical" evidence="8">
    <location>
        <begin position="32"/>
        <end position="50"/>
    </location>
</feature>
<evidence type="ECO:0000256" key="5">
    <source>
        <dbReference type="ARBA" id="ARBA00023004"/>
    </source>
</evidence>
<dbReference type="SUPFAM" id="SSF48264">
    <property type="entry name" value="Cytochrome P450"/>
    <property type="match status" value="1"/>
</dbReference>
<evidence type="ECO:0000256" key="2">
    <source>
        <dbReference type="ARBA" id="ARBA00010617"/>
    </source>
</evidence>
<keyword evidence="6 7" id="KW-0503">Monooxygenase</keyword>
<keyword evidence="8" id="KW-1133">Transmembrane helix</keyword>
<evidence type="ECO:0000256" key="3">
    <source>
        <dbReference type="ARBA" id="ARBA00022617"/>
    </source>
</evidence>
<comment type="caution">
    <text evidence="9">The sequence shown here is derived from an EMBL/GenBank/DDBJ whole genome shotgun (WGS) entry which is preliminary data.</text>
</comment>
<evidence type="ECO:0000313" key="9">
    <source>
        <dbReference type="EMBL" id="KAL2272423.1"/>
    </source>
</evidence>
<dbReference type="PANTHER" id="PTHR24304:SF2">
    <property type="entry name" value="24-HYDROXYCHOLESTEROL 7-ALPHA-HYDROXYLASE"/>
    <property type="match status" value="1"/>
</dbReference>
<keyword evidence="8" id="KW-0812">Transmembrane</keyword>
<comment type="similarity">
    <text evidence="2 7">Belongs to the cytochrome P450 family.</text>
</comment>
<keyword evidence="8" id="KW-0472">Membrane</keyword>
<accession>A0ABR4DPX4</accession>
<keyword evidence="10" id="KW-1185">Reference proteome</keyword>
<dbReference type="InterPro" id="IPR002403">
    <property type="entry name" value="Cyt_P450_E_grp-IV"/>
</dbReference>
<proteinExistence type="inferred from homology"/>
<evidence type="ECO:0008006" key="11">
    <source>
        <dbReference type="Google" id="ProtNLM"/>
    </source>
</evidence>
<protein>
    <recommendedName>
        <fullName evidence="11">Cytochrome P450 51</fullName>
    </recommendedName>
</protein>
<dbReference type="InterPro" id="IPR001128">
    <property type="entry name" value="Cyt_P450"/>
</dbReference>
<keyword evidence="7" id="KW-0560">Oxidoreductase</keyword>
<dbReference type="InterPro" id="IPR017972">
    <property type="entry name" value="Cyt_P450_CS"/>
</dbReference>
<evidence type="ECO:0000313" key="10">
    <source>
        <dbReference type="Proteomes" id="UP001600888"/>
    </source>
</evidence>
<dbReference type="PRINTS" id="PR00465">
    <property type="entry name" value="EP450IV"/>
</dbReference>
<gene>
    <name evidence="9" type="ORF">FJTKL_06589</name>
</gene>
<keyword evidence="5 7" id="KW-0408">Iron</keyword>
<evidence type="ECO:0000256" key="8">
    <source>
        <dbReference type="SAM" id="Phobius"/>
    </source>
</evidence>
<dbReference type="CDD" id="cd11042">
    <property type="entry name" value="CYP51-like"/>
    <property type="match status" value="1"/>
</dbReference>
<name>A0ABR4DPX4_9PEZI</name>
<dbReference type="Gene3D" id="1.10.630.10">
    <property type="entry name" value="Cytochrome P450"/>
    <property type="match status" value="1"/>
</dbReference>